<protein>
    <submittedName>
        <fullName evidence="7">NAD-dependent aldehyde dehydrogenase</fullName>
    </submittedName>
</protein>
<evidence type="ECO:0000256" key="1">
    <source>
        <dbReference type="ARBA" id="ARBA00009986"/>
    </source>
</evidence>
<dbReference type="PANTHER" id="PTHR43521">
    <property type="entry name" value="ALPHA-AMINOADIPIC SEMIALDEHYDE DEHYDROGENASE"/>
    <property type="match status" value="1"/>
</dbReference>
<feature type="domain" description="Aldehyde dehydrogenase" evidence="6">
    <location>
        <begin position="18"/>
        <end position="485"/>
    </location>
</feature>
<evidence type="ECO:0000256" key="2">
    <source>
        <dbReference type="ARBA" id="ARBA00011881"/>
    </source>
</evidence>
<dbReference type="OrthoDB" id="6342at2157"/>
<dbReference type="Gene3D" id="3.40.309.10">
    <property type="entry name" value="Aldehyde Dehydrogenase, Chain A, domain 2"/>
    <property type="match status" value="1"/>
</dbReference>
<dbReference type="Proteomes" id="UP000010846">
    <property type="component" value="Chromosome"/>
</dbReference>
<dbReference type="FunFam" id="3.40.605.10:FF:000007">
    <property type="entry name" value="NAD/NADP-dependent betaine aldehyde dehydrogenase"/>
    <property type="match status" value="1"/>
</dbReference>
<dbReference type="EMBL" id="CP003050">
    <property type="protein sequence ID" value="AGB15675.1"/>
    <property type="molecule type" value="Genomic_DNA"/>
</dbReference>
<dbReference type="InterPro" id="IPR015590">
    <property type="entry name" value="Aldehyde_DH_dom"/>
</dbReference>
<comment type="subunit">
    <text evidence="2">Homotetramer.</text>
</comment>
<evidence type="ECO:0000313" key="7">
    <source>
        <dbReference type="EMBL" id="AGB15675.1"/>
    </source>
</evidence>
<gene>
    <name evidence="7" type="ordered locus">Halru_1057</name>
</gene>
<dbReference type="SUPFAM" id="SSF53720">
    <property type="entry name" value="ALDH-like"/>
    <property type="match status" value="1"/>
</dbReference>
<dbReference type="GeneID" id="14375311"/>
<organism evidence="7 8">
    <name type="scientific">Halovivax ruber (strain DSM 18193 / JCM 13892 / XH-70)</name>
    <dbReference type="NCBI Taxonomy" id="797302"/>
    <lineage>
        <taxon>Archaea</taxon>
        <taxon>Methanobacteriati</taxon>
        <taxon>Methanobacteriota</taxon>
        <taxon>Stenosarchaea group</taxon>
        <taxon>Halobacteria</taxon>
        <taxon>Halobacteriales</taxon>
        <taxon>Natrialbaceae</taxon>
        <taxon>Halovivax</taxon>
    </lineage>
</organism>
<evidence type="ECO:0000259" key="6">
    <source>
        <dbReference type="Pfam" id="PF00171"/>
    </source>
</evidence>
<dbReference type="STRING" id="797302.Halru_1057"/>
<dbReference type="InterPro" id="IPR016163">
    <property type="entry name" value="Ald_DH_C"/>
</dbReference>
<evidence type="ECO:0000256" key="4">
    <source>
        <dbReference type="ARBA" id="ARBA00023027"/>
    </source>
</evidence>
<dbReference type="InterPro" id="IPR016161">
    <property type="entry name" value="Ald_DH/histidinol_DH"/>
</dbReference>
<comment type="similarity">
    <text evidence="1">Belongs to the aldehyde dehydrogenase family.</text>
</comment>
<dbReference type="GO" id="GO:0004029">
    <property type="term" value="F:aldehyde dehydrogenase (NAD+) activity"/>
    <property type="evidence" value="ECO:0007669"/>
    <property type="project" value="InterPro"/>
</dbReference>
<dbReference type="AlphaFoldDB" id="L0I7V5"/>
<dbReference type="RefSeq" id="WP_015300339.1">
    <property type="nucleotide sequence ID" value="NC_019964.1"/>
</dbReference>
<dbReference type="Pfam" id="PF00171">
    <property type="entry name" value="Aldedh"/>
    <property type="match status" value="1"/>
</dbReference>
<dbReference type="HOGENOM" id="CLU_005391_1_0_2"/>
<dbReference type="InterPro" id="IPR016162">
    <property type="entry name" value="Ald_DH_N"/>
</dbReference>
<proteinExistence type="inferred from homology"/>
<keyword evidence="3" id="KW-0560">Oxidoreductase</keyword>
<dbReference type="PANTHER" id="PTHR43521:SF1">
    <property type="entry name" value="ALPHA-AMINOADIPIC SEMIALDEHYDE DEHYDROGENASE"/>
    <property type="match status" value="1"/>
</dbReference>
<evidence type="ECO:0000256" key="5">
    <source>
        <dbReference type="SAM" id="MobiDB-lite"/>
    </source>
</evidence>
<dbReference type="eggNOG" id="arCOG01252">
    <property type="taxonomic scope" value="Archaea"/>
</dbReference>
<feature type="region of interest" description="Disordered" evidence="5">
    <location>
        <begin position="1"/>
        <end position="30"/>
    </location>
</feature>
<dbReference type="KEGG" id="hru:Halru_1057"/>
<accession>L0I7V5</accession>
<keyword evidence="4" id="KW-0520">NAD</keyword>
<evidence type="ECO:0000256" key="3">
    <source>
        <dbReference type="ARBA" id="ARBA00023002"/>
    </source>
</evidence>
<sequence>MSQQADTDAYGHYIGGEWTEGTGSETFDSQNPATGESIATFHRGTEDDVDAALAAADDAFDEWRELSYIDRAEYLWDIYHEMRDRTDELGEIVTKECGKEISEGKADVVEAYHMVEWAAANARHPHGDVVPSEVGAKDAYMRRKPRGVIGCITPWNFPVAIPFWHMALALVEGNTVVWKPAEQTPWCGQVIAEMMEDAGLPEGVFNMVQGYGDAGAAITDDERVDTVLFTGSAEVGHEIAGKVGGEPGKLAACEMGGKNGIVITEEADLDIAVHAAIMSSFKTTGQRCVSSERLIVHEDVYDEFKERYVETAKQVSVDDPLDENTFMGPAIEPGHVEKIQRHNELAVEEGAEVLVDRFELEDDEIPEGHEDGNWVGPFVYEIDYDPDLRCIKEECFGPHVALMKYSGDIERALEIHNDTPYGLAGAIISEDYRQINYFRDHADLGLAYANLPCIGAEIQLPFGGVKKSGNGYPSAREAIEAVTERTAWTLNNSKEIEMAQGLSADIKTEDD</sequence>
<reference evidence="7" key="1">
    <citation type="submission" date="2011-09" db="EMBL/GenBank/DDBJ databases">
        <title>Complete sequence of Halovivax ruber XH-70.</title>
        <authorList>
            <consortium name="US DOE Joint Genome Institute"/>
            <person name="Lucas S."/>
            <person name="Han J."/>
            <person name="Lapidus A."/>
            <person name="Cheng J.-F."/>
            <person name="Goodwin L."/>
            <person name="Pitluck S."/>
            <person name="Peters L."/>
            <person name="Mikhailova N."/>
            <person name="Davenport K."/>
            <person name="Detter J.C."/>
            <person name="Han C."/>
            <person name="Tapia R."/>
            <person name="Land M."/>
            <person name="Hauser L."/>
            <person name="Kyrpides N."/>
            <person name="Ivanova N."/>
            <person name="Pagani I."/>
            <person name="Sproer C."/>
            <person name="Anderson I."/>
            <person name="Woyke T."/>
        </authorList>
    </citation>
    <scope>NUCLEOTIDE SEQUENCE</scope>
    <source>
        <strain evidence="7">XH-70</strain>
    </source>
</reference>
<name>L0I7V5_HALRX</name>
<dbReference type="InterPro" id="IPR044638">
    <property type="entry name" value="ALDH7A1-like"/>
</dbReference>
<evidence type="ECO:0000313" key="8">
    <source>
        <dbReference type="Proteomes" id="UP000010846"/>
    </source>
</evidence>
<feature type="compositionally biased region" description="Low complexity" evidence="5">
    <location>
        <begin position="15"/>
        <end position="26"/>
    </location>
</feature>
<dbReference type="Gene3D" id="3.40.605.10">
    <property type="entry name" value="Aldehyde Dehydrogenase, Chain A, domain 1"/>
    <property type="match status" value="1"/>
</dbReference>
<keyword evidence="8" id="KW-1185">Reference proteome</keyword>